<dbReference type="InterPro" id="IPR050428">
    <property type="entry name" value="TCS_sensor_his_kinase"/>
</dbReference>
<feature type="region of interest" description="Disordered" evidence="11">
    <location>
        <begin position="54"/>
        <end position="89"/>
    </location>
</feature>
<dbReference type="InterPro" id="IPR005467">
    <property type="entry name" value="His_kinase_dom"/>
</dbReference>
<keyword evidence="15" id="KW-0547">Nucleotide-binding</keyword>
<dbReference type="InterPro" id="IPR003594">
    <property type="entry name" value="HATPase_dom"/>
</dbReference>
<feature type="compositionally biased region" description="Pro residues" evidence="11">
    <location>
        <begin position="58"/>
        <end position="68"/>
    </location>
</feature>
<keyword evidence="7" id="KW-0418">Kinase</keyword>
<dbReference type="EC" id="2.7.13.3" evidence="3"/>
<evidence type="ECO:0000256" key="10">
    <source>
        <dbReference type="ARBA" id="ARBA00023136"/>
    </source>
</evidence>
<comment type="subcellular location">
    <subcellularLocation>
        <location evidence="2">Cell membrane</location>
    </subcellularLocation>
</comment>
<evidence type="ECO:0000256" key="3">
    <source>
        <dbReference type="ARBA" id="ARBA00012438"/>
    </source>
</evidence>
<comment type="caution">
    <text evidence="15">The sequence shown here is derived from an EMBL/GenBank/DDBJ whole genome shotgun (WGS) entry which is preliminary data.</text>
</comment>
<sequence length="427" mass="45061">MRRRFSTVRARLALLYAGLFFVTAAALVLTVNVLLQRVLRDKFALTGADIKSDVTPVSGPPTGPPAGPPAGTMPSGPAVTTLTAAPTPDPRQLPAPRHGASMNLAKDLGDSVLAYQWTATWIVVALLAVTGATTGWWLAGRVLRPVHRITATARRLSLSNLHERIALTGPMDELRELADTFDAMLDRLERAADSQRRFVANASHELRTPLAIQRAAIEIGLQDAAPEQVARMRTELLRTTARTERLIDGLMILAQGERAPDAPEPVDLAVLARDATDQQRPAATAAGVALTLALHPAPTAGDPVLLTRLAANLVENAIRHNHPGGTVRVHTSPDATLTVTNTGPDVPPDRVPDLFEPFRRLHPPRTGPVRGAGLGLSIVAAVAQAHGAQVRAAANVGGGLTVSVALPPRAPAASNPHDLGLHGTTTR</sequence>
<keyword evidence="5" id="KW-0808">Transferase</keyword>
<evidence type="ECO:0000259" key="13">
    <source>
        <dbReference type="PROSITE" id="PS50109"/>
    </source>
</evidence>
<dbReference type="Gene3D" id="3.30.565.10">
    <property type="entry name" value="Histidine kinase-like ATPase, C-terminal domain"/>
    <property type="match status" value="1"/>
</dbReference>
<dbReference type="Pfam" id="PF00512">
    <property type="entry name" value="HisKA"/>
    <property type="match status" value="1"/>
</dbReference>
<evidence type="ECO:0000313" key="15">
    <source>
        <dbReference type="EMBL" id="GAA2038730.1"/>
    </source>
</evidence>
<dbReference type="Pfam" id="PF02518">
    <property type="entry name" value="HATPase_c"/>
    <property type="match status" value="1"/>
</dbReference>
<dbReference type="SUPFAM" id="SSF47384">
    <property type="entry name" value="Homodimeric domain of signal transducing histidine kinase"/>
    <property type="match status" value="1"/>
</dbReference>
<evidence type="ECO:0000256" key="11">
    <source>
        <dbReference type="SAM" id="MobiDB-lite"/>
    </source>
</evidence>
<dbReference type="PANTHER" id="PTHR45436:SF5">
    <property type="entry name" value="SENSOR HISTIDINE KINASE TRCS"/>
    <property type="match status" value="1"/>
</dbReference>
<evidence type="ECO:0000256" key="12">
    <source>
        <dbReference type="SAM" id="Phobius"/>
    </source>
</evidence>
<dbReference type="SMART" id="SM00388">
    <property type="entry name" value="HisKA"/>
    <property type="match status" value="1"/>
</dbReference>
<dbReference type="EMBL" id="BAAAQN010000027">
    <property type="protein sequence ID" value="GAA2038730.1"/>
    <property type="molecule type" value="Genomic_DNA"/>
</dbReference>
<keyword evidence="16" id="KW-1185">Reference proteome</keyword>
<dbReference type="PROSITE" id="PS50885">
    <property type="entry name" value="HAMP"/>
    <property type="match status" value="1"/>
</dbReference>
<keyword evidence="8 12" id="KW-1133">Transmembrane helix</keyword>
<feature type="compositionally biased region" description="Low complexity" evidence="11">
    <location>
        <begin position="69"/>
        <end position="86"/>
    </location>
</feature>
<dbReference type="PROSITE" id="PS50109">
    <property type="entry name" value="HIS_KIN"/>
    <property type="match status" value="1"/>
</dbReference>
<evidence type="ECO:0000313" key="16">
    <source>
        <dbReference type="Proteomes" id="UP001500751"/>
    </source>
</evidence>
<organism evidence="15 16">
    <name type="scientific">Catenulispora yoronensis</name>
    <dbReference type="NCBI Taxonomy" id="450799"/>
    <lineage>
        <taxon>Bacteria</taxon>
        <taxon>Bacillati</taxon>
        <taxon>Actinomycetota</taxon>
        <taxon>Actinomycetes</taxon>
        <taxon>Catenulisporales</taxon>
        <taxon>Catenulisporaceae</taxon>
        <taxon>Catenulispora</taxon>
    </lineage>
</organism>
<keyword evidence="4" id="KW-0597">Phosphoprotein</keyword>
<dbReference type="Proteomes" id="UP001500751">
    <property type="component" value="Unassembled WGS sequence"/>
</dbReference>
<dbReference type="SMART" id="SM00387">
    <property type="entry name" value="HATPase_c"/>
    <property type="match status" value="1"/>
</dbReference>
<dbReference type="Gene3D" id="6.10.340.10">
    <property type="match status" value="1"/>
</dbReference>
<evidence type="ECO:0000256" key="2">
    <source>
        <dbReference type="ARBA" id="ARBA00004236"/>
    </source>
</evidence>
<name>A0ABN2ULL0_9ACTN</name>
<evidence type="ECO:0000256" key="9">
    <source>
        <dbReference type="ARBA" id="ARBA00023012"/>
    </source>
</evidence>
<dbReference type="PRINTS" id="PR00344">
    <property type="entry name" value="BCTRLSENSOR"/>
</dbReference>
<dbReference type="SUPFAM" id="SSF55874">
    <property type="entry name" value="ATPase domain of HSP90 chaperone/DNA topoisomerase II/histidine kinase"/>
    <property type="match status" value="1"/>
</dbReference>
<dbReference type="InterPro" id="IPR036890">
    <property type="entry name" value="HATPase_C_sf"/>
</dbReference>
<evidence type="ECO:0000256" key="7">
    <source>
        <dbReference type="ARBA" id="ARBA00022777"/>
    </source>
</evidence>
<dbReference type="InterPro" id="IPR036097">
    <property type="entry name" value="HisK_dim/P_sf"/>
</dbReference>
<comment type="catalytic activity">
    <reaction evidence="1">
        <text>ATP + protein L-histidine = ADP + protein N-phospho-L-histidine.</text>
        <dbReference type="EC" id="2.7.13.3"/>
    </reaction>
</comment>
<keyword evidence="9" id="KW-0902">Two-component regulatory system</keyword>
<keyword evidence="6 12" id="KW-0812">Transmembrane</keyword>
<dbReference type="PANTHER" id="PTHR45436">
    <property type="entry name" value="SENSOR HISTIDINE KINASE YKOH"/>
    <property type="match status" value="1"/>
</dbReference>
<evidence type="ECO:0000256" key="1">
    <source>
        <dbReference type="ARBA" id="ARBA00000085"/>
    </source>
</evidence>
<feature type="transmembrane region" description="Helical" evidence="12">
    <location>
        <begin position="114"/>
        <end position="139"/>
    </location>
</feature>
<evidence type="ECO:0000256" key="6">
    <source>
        <dbReference type="ARBA" id="ARBA00022692"/>
    </source>
</evidence>
<feature type="transmembrane region" description="Helical" evidence="12">
    <location>
        <begin position="12"/>
        <end position="35"/>
    </location>
</feature>
<evidence type="ECO:0000256" key="4">
    <source>
        <dbReference type="ARBA" id="ARBA00022553"/>
    </source>
</evidence>
<keyword evidence="10 12" id="KW-0472">Membrane</keyword>
<protein>
    <recommendedName>
        <fullName evidence="3">histidine kinase</fullName>
        <ecNumber evidence="3">2.7.13.3</ecNumber>
    </recommendedName>
</protein>
<dbReference type="RefSeq" id="WP_344667651.1">
    <property type="nucleotide sequence ID" value="NZ_BAAAQN010000027.1"/>
</dbReference>
<accession>A0ABN2ULL0</accession>
<gene>
    <name evidence="15" type="ORF">GCM10009839_45470</name>
</gene>
<evidence type="ECO:0000256" key="8">
    <source>
        <dbReference type="ARBA" id="ARBA00022989"/>
    </source>
</evidence>
<dbReference type="CDD" id="cd00082">
    <property type="entry name" value="HisKA"/>
    <property type="match status" value="1"/>
</dbReference>
<dbReference type="Gene3D" id="1.10.287.130">
    <property type="match status" value="1"/>
</dbReference>
<evidence type="ECO:0000256" key="5">
    <source>
        <dbReference type="ARBA" id="ARBA00022679"/>
    </source>
</evidence>
<feature type="domain" description="HAMP" evidence="14">
    <location>
        <begin position="140"/>
        <end position="193"/>
    </location>
</feature>
<keyword evidence="15" id="KW-0067">ATP-binding</keyword>
<dbReference type="InterPro" id="IPR003661">
    <property type="entry name" value="HisK_dim/P_dom"/>
</dbReference>
<dbReference type="SUPFAM" id="SSF158472">
    <property type="entry name" value="HAMP domain-like"/>
    <property type="match status" value="1"/>
</dbReference>
<proteinExistence type="predicted"/>
<dbReference type="GO" id="GO:0005524">
    <property type="term" value="F:ATP binding"/>
    <property type="evidence" value="ECO:0007669"/>
    <property type="project" value="UniProtKB-KW"/>
</dbReference>
<feature type="domain" description="Histidine kinase" evidence="13">
    <location>
        <begin position="201"/>
        <end position="410"/>
    </location>
</feature>
<evidence type="ECO:0000259" key="14">
    <source>
        <dbReference type="PROSITE" id="PS50885"/>
    </source>
</evidence>
<dbReference type="SMART" id="SM00304">
    <property type="entry name" value="HAMP"/>
    <property type="match status" value="1"/>
</dbReference>
<dbReference type="InterPro" id="IPR004358">
    <property type="entry name" value="Sig_transdc_His_kin-like_C"/>
</dbReference>
<dbReference type="CDD" id="cd06225">
    <property type="entry name" value="HAMP"/>
    <property type="match status" value="1"/>
</dbReference>
<reference evidence="15 16" key="1">
    <citation type="journal article" date="2019" name="Int. J. Syst. Evol. Microbiol.">
        <title>The Global Catalogue of Microorganisms (GCM) 10K type strain sequencing project: providing services to taxonomists for standard genome sequencing and annotation.</title>
        <authorList>
            <consortium name="The Broad Institute Genomics Platform"/>
            <consortium name="The Broad Institute Genome Sequencing Center for Infectious Disease"/>
            <person name="Wu L."/>
            <person name="Ma J."/>
        </authorList>
    </citation>
    <scope>NUCLEOTIDE SEQUENCE [LARGE SCALE GENOMIC DNA]</scope>
    <source>
        <strain evidence="15 16">JCM 16014</strain>
    </source>
</reference>
<dbReference type="InterPro" id="IPR003660">
    <property type="entry name" value="HAMP_dom"/>
</dbReference>
<dbReference type="Pfam" id="PF00672">
    <property type="entry name" value="HAMP"/>
    <property type="match status" value="1"/>
</dbReference>